<sequence>MEQEPLGRLDRARLRAVALIVPAVHRASLSRGAAGVEELAGRCLPIEGAEGRCLPVEQAEGRFLPIEEAAGPVMLVE</sequence>
<evidence type="ECO:0000313" key="1">
    <source>
        <dbReference type="EMBL" id="AZZ53558.1"/>
    </source>
</evidence>
<evidence type="ECO:0000313" key="2">
    <source>
        <dbReference type="Proteomes" id="UP000285317"/>
    </source>
</evidence>
<organism evidence="1 2">
    <name type="scientific">Rathayibacter festucae DSM 15932</name>
    <dbReference type="NCBI Taxonomy" id="1328866"/>
    <lineage>
        <taxon>Bacteria</taxon>
        <taxon>Bacillati</taxon>
        <taxon>Actinomycetota</taxon>
        <taxon>Actinomycetes</taxon>
        <taxon>Micrococcales</taxon>
        <taxon>Microbacteriaceae</taxon>
        <taxon>Rathayibacter</taxon>
    </lineage>
</organism>
<dbReference type="AlphaFoldDB" id="A0A3Q9V293"/>
<protein>
    <submittedName>
        <fullName evidence="1">Uncharacterized protein</fullName>
    </submittedName>
</protein>
<dbReference type="Proteomes" id="UP000285317">
    <property type="component" value="Chromosome"/>
</dbReference>
<proteinExistence type="predicted"/>
<dbReference type="KEGG" id="rfs:C1I64_16965"/>
<reference evidence="1 2" key="1">
    <citation type="submission" date="2018-03" db="EMBL/GenBank/DDBJ databases">
        <title>Bacteriophage NCPPB3778 and a type I-E CRISPR drive the evolution of the US Biological Select Agent, Rathayibacter toxicus.</title>
        <authorList>
            <person name="Davis E.W.II."/>
            <person name="Tabima J.F."/>
            <person name="Weisberg A.J."/>
            <person name="Dantas Lopes L."/>
            <person name="Wiseman M.S."/>
            <person name="Wiseman M.S."/>
            <person name="Pupko T."/>
            <person name="Belcher M.S."/>
            <person name="Sechler A.J."/>
            <person name="Tancos M.A."/>
            <person name="Schroeder B.K."/>
            <person name="Murray T.D."/>
            <person name="Luster D.G."/>
            <person name="Schneider W.L."/>
            <person name="Rogers E."/>
            <person name="Andreote F.D."/>
            <person name="Grunwald N.J."/>
            <person name="Putnam M.L."/>
            <person name="Chang J.H."/>
        </authorList>
    </citation>
    <scope>NUCLEOTIDE SEQUENCE [LARGE SCALE GENOMIC DNA]</scope>
    <source>
        <strain evidence="1 2">DSM 15932</strain>
    </source>
</reference>
<gene>
    <name evidence="1" type="ORF">C1I64_16965</name>
</gene>
<accession>A0A3Q9V293</accession>
<dbReference type="EMBL" id="CP028137">
    <property type="protein sequence ID" value="AZZ53558.1"/>
    <property type="molecule type" value="Genomic_DNA"/>
</dbReference>
<name>A0A3Q9V293_9MICO</name>